<reference evidence="3" key="1">
    <citation type="submission" date="2009-11" db="EMBL/GenBank/DDBJ databases">
        <authorList>
            <consortium name="Porcine genome sequencing project"/>
        </authorList>
    </citation>
    <scope>NUCLEOTIDE SEQUENCE [LARGE SCALE GENOMIC DNA]</scope>
    <source>
        <strain evidence="3">Duroc</strain>
    </source>
</reference>
<proteinExistence type="predicted"/>
<evidence type="ECO:0000313" key="2">
    <source>
        <dbReference type="Ensembl" id="ENSSSCP00000069025.1"/>
    </source>
</evidence>
<organism evidence="2 3">
    <name type="scientific">Sus scrofa</name>
    <name type="common">Pig</name>
    <dbReference type="NCBI Taxonomy" id="9823"/>
    <lineage>
        <taxon>Eukaryota</taxon>
        <taxon>Metazoa</taxon>
        <taxon>Chordata</taxon>
        <taxon>Craniata</taxon>
        <taxon>Vertebrata</taxon>
        <taxon>Euteleostomi</taxon>
        <taxon>Mammalia</taxon>
        <taxon>Eutheria</taxon>
        <taxon>Laurasiatheria</taxon>
        <taxon>Artiodactyla</taxon>
        <taxon>Suina</taxon>
        <taxon>Suidae</taxon>
        <taxon>Sus</taxon>
    </lineage>
</organism>
<protein>
    <submittedName>
        <fullName evidence="2">Uncharacterized protein</fullName>
    </submittedName>
</protein>
<dbReference type="InParanoid" id="A0A5G2R4A7"/>
<dbReference type="Proteomes" id="UP000008227">
    <property type="component" value="Chromosome 2"/>
</dbReference>
<keyword evidence="1" id="KW-0812">Transmembrane</keyword>
<dbReference type="Bgee" id="ENSSSCG00000041978">
    <property type="expression patterns" value="Expressed in penis and 6 other cell types or tissues"/>
</dbReference>
<feature type="transmembrane region" description="Helical" evidence="1">
    <location>
        <begin position="73"/>
        <end position="96"/>
    </location>
</feature>
<dbReference type="AlphaFoldDB" id="A0A5G2R4A7"/>
<reference evidence="2" key="4">
    <citation type="submission" date="2025-09" db="UniProtKB">
        <authorList>
            <consortium name="Ensembl"/>
        </authorList>
    </citation>
    <scope>IDENTIFICATION</scope>
</reference>
<keyword evidence="3" id="KW-1185">Reference proteome</keyword>
<feature type="transmembrane region" description="Helical" evidence="1">
    <location>
        <begin position="126"/>
        <end position="144"/>
    </location>
</feature>
<evidence type="ECO:0000313" key="3">
    <source>
        <dbReference type="Proteomes" id="UP000008227"/>
    </source>
</evidence>
<reference evidence="2" key="3">
    <citation type="submission" date="2025-08" db="UniProtKB">
        <authorList>
            <consortium name="Ensembl"/>
        </authorList>
    </citation>
    <scope>IDENTIFICATION</scope>
</reference>
<name>A0A5G2R4A7_PIG</name>
<keyword evidence="1" id="KW-1133">Transmembrane helix</keyword>
<evidence type="ECO:0000256" key="1">
    <source>
        <dbReference type="SAM" id="Phobius"/>
    </source>
</evidence>
<reference evidence="2" key="2">
    <citation type="journal article" date="2020" name="Gigascience">
        <title>An improved pig reference genome sequence to enable pig genetics and genomics research.</title>
        <authorList>
            <person name="Warr A."/>
            <person name="Affara N."/>
            <person name="Aken B."/>
            <person name="Beiki H."/>
            <person name="Bickhart D.M."/>
            <person name="Billis K."/>
            <person name="Chow W."/>
            <person name="Eory L."/>
            <person name="Finlayson H.A."/>
            <person name="Flicek P."/>
            <person name="Giron C.G."/>
            <person name="Griffin D.K."/>
            <person name="Hall R."/>
            <person name="Hannum G."/>
            <person name="Hourlier T."/>
            <person name="Howe K."/>
            <person name="Hume D.A."/>
            <person name="Izuogu O."/>
            <person name="Kim K."/>
            <person name="Koren S."/>
            <person name="Liu H."/>
            <person name="Manchanda N."/>
            <person name="Martin F.J."/>
            <person name="Nonneman D.J."/>
            <person name="O'Connor R.E."/>
            <person name="Phillippy A.M."/>
            <person name="Rohrer G.A."/>
            <person name="Rosen B.D."/>
            <person name="Rund L.A."/>
            <person name="Sargent C.A."/>
            <person name="Schook L.B."/>
            <person name="Schroeder S.G."/>
            <person name="Schwartz A.S."/>
            <person name="Skinner B.M."/>
            <person name="Talbot R."/>
            <person name="Tseng E."/>
            <person name="Tuggle C.K."/>
            <person name="Watson M."/>
            <person name="Smith T.P.L."/>
            <person name="Archibald A.L."/>
        </authorList>
    </citation>
    <scope>NUCLEOTIDE SEQUENCE [LARGE SCALE GENOMIC DNA]</scope>
    <source>
        <strain evidence="2">Duroc</strain>
    </source>
</reference>
<dbReference type="Ensembl" id="ENSSSCT00000081015.1">
    <property type="protein sequence ID" value="ENSSSCP00000069025.1"/>
    <property type="gene ID" value="ENSSSCG00000041978.1"/>
</dbReference>
<keyword evidence="1" id="KW-0472">Membrane</keyword>
<accession>A0A5G2R4A7</accession>
<feature type="transmembrane region" description="Helical" evidence="1">
    <location>
        <begin position="103"/>
        <end position="120"/>
    </location>
</feature>
<sequence>MNMQVHVSFLRKVLSGCMPKSGIAGSYGSSMYSFLRYLHTVLHSGCTSLHSHQQCRRVPFSPHPLQHLLFVDFLMMAILTGVRWYLMVILICISLIIRDVEHFFYVLLGRLYVFFGEMSIQVFCPFFHWVVGFFAVELCKLLVYSRD</sequence>
<dbReference type="GeneTree" id="ENSGT01130000279461"/>